<dbReference type="Gene3D" id="1.10.720.60">
    <property type="match status" value="1"/>
</dbReference>
<dbReference type="SFLD" id="SFLDG01129">
    <property type="entry name" value="C1.5:_HAD__Beta-PGM__Phosphata"/>
    <property type="match status" value="1"/>
</dbReference>
<dbReference type="InterPro" id="IPR036409">
    <property type="entry name" value="Aldolase_II/adducin_N_sf"/>
</dbReference>
<reference evidence="7 8" key="1">
    <citation type="journal article" date="2016" name="G3 (Bethesda)">
        <title>First Draft Assembly and Annotation of the Genome of a California Endemic Oak Quercus lobata Nee (Fagaceae).</title>
        <authorList>
            <person name="Sork V.L."/>
            <person name="Fitz-Gibbon S.T."/>
            <person name="Puiu D."/>
            <person name="Crepeau M."/>
            <person name="Gugger P.F."/>
            <person name="Sherman R."/>
            <person name="Stevens K."/>
            <person name="Langley C.H."/>
            <person name="Pellegrini M."/>
            <person name="Salzberg S.L."/>
        </authorList>
    </citation>
    <scope>NUCLEOTIDE SEQUENCE [LARGE SCALE GENOMIC DNA]</scope>
    <source>
        <strain evidence="7 8">cv. SW786</strain>
    </source>
</reference>
<keyword evidence="5" id="KW-0486">Methionine biosynthesis</keyword>
<dbReference type="Proteomes" id="UP000594261">
    <property type="component" value="Chromosome 8"/>
</dbReference>
<dbReference type="GO" id="GO:0043874">
    <property type="term" value="F:acireductone synthase activity"/>
    <property type="evidence" value="ECO:0007669"/>
    <property type="project" value="InterPro"/>
</dbReference>
<dbReference type="Pfam" id="PF00702">
    <property type="entry name" value="Hydrolase"/>
    <property type="match status" value="1"/>
</dbReference>
<dbReference type="NCBIfam" id="TIGR01691">
    <property type="entry name" value="enolase-ppase"/>
    <property type="match status" value="1"/>
</dbReference>
<evidence type="ECO:0000256" key="2">
    <source>
        <dbReference type="ARBA" id="ARBA00022723"/>
    </source>
</evidence>
<dbReference type="SFLD" id="SFLDG01133">
    <property type="entry name" value="C1.5.4:_Enolase-phosphatase_Li"/>
    <property type="match status" value="1"/>
</dbReference>
<dbReference type="InterPro" id="IPR001303">
    <property type="entry name" value="Aldolase_II/adducin_N"/>
</dbReference>
<evidence type="ECO:0000256" key="1">
    <source>
        <dbReference type="ARBA" id="ARBA00022605"/>
    </source>
</evidence>
<dbReference type="Pfam" id="PF00596">
    <property type="entry name" value="Aldolase_II"/>
    <property type="match status" value="1"/>
</dbReference>
<keyword evidence="1" id="KW-0028">Amino-acid biosynthesis</keyword>
<dbReference type="Gramene" id="QL08p039561:mrna">
    <property type="protein sequence ID" value="QL08p039561:mrna"/>
    <property type="gene ID" value="QL08p039561"/>
</dbReference>
<keyword evidence="3" id="KW-0378">Hydrolase</keyword>
<dbReference type="InterPro" id="IPR023943">
    <property type="entry name" value="Enolase-ppase_E1"/>
</dbReference>
<dbReference type="EnsemblPlants" id="QL08p039561:mrna">
    <property type="protein sequence ID" value="QL08p039561:mrna"/>
    <property type="gene ID" value="QL08p039561"/>
</dbReference>
<sequence>MGTTFLKSVYEMCNAGAVIHSHGMESCLITMINPLSKEFRITHMEMIKGICGHGYHDGLVVPIIENTAHEGELLESLTEAIRAYPKTTAVLVRNHGVFIWGDSWVSAKAQSVSLDASEGRTDGLLNKPPTCFDLCANEVIISTKVKVDGIELGWIQQQLLGNWWRSCKSMFDRKAECYHYLFDAAIKLHQLGLDWSTPSHGPICNVSGFWGCSGNFSRALKTGALSLDDMIEPSQHCVLLDIEGTTTPASFFSDVLFPYAHDNVGKHLAATYDSEEAQNDINLLRSQVQIDWEQGVIGAVPIPLDHVGKELVIASLAANVTAMIRADREVTSLKQLQGHIWRTGFQSNEFVAIVFDDVAKALARWHASGTKVYIYSSVIREAQQLLFANSNYGDLKKYLCGFFDTTVGNKKETRSYVEILKTVGIDRPADMLFVTDDFREAVAAAAAGLEVILSIRPGNGSLPQNHGFRTIESLLEIQH</sequence>
<protein>
    <recommendedName>
        <fullName evidence="6">Class II aldolase/adducin N-terminal domain-containing protein</fullName>
    </recommendedName>
</protein>
<dbReference type="EMBL" id="LRBV02000008">
    <property type="status" value="NOT_ANNOTATED_CDS"/>
    <property type="molecule type" value="Genomic_DNA"/>
</dbReference>
<keyword evidence="8" id="KW-1185">Reference proteome</keyword>
<dbReference type="Gene3D" id="3.40.225.10">
    <property type="entry name" value="Class II aldolase/adducin N-terminal domain"/>
    <property type="match status" value="1"/>
</dbReference>
<dbReference type="Gene3D" id="3.40.50.1000">
    <property type="entry name" value="HAD superfamily/HAD-like"/>
    <property type="match status" value="1"/>
</dbReference>
<organism evidence="7 8">
    <name type="scientific">Quercus lobata</name>
    <name type="common">Valley oak</name>
    <dbReference type="NCBI Taxonomy" id="97700"/>
    <lineage>
        <taxon>Eukaryota</taxon>
        <taxon>Viridiplantae</taxon>
        <taxon>Streptophyta</taxon>
        <taxon>Embryophyta</taxon>
        <taxon>Tracheophyta</taxon>
        <taxon>Spermatophyta</taxon>
        <taxon>Magnoliopsida</taxon>
        <taxon>eudicotyledons</taxon>
        <taxon>Gunneridae</taxon>
        <taxon>Pentapetalae</taxon>
        <taxon>rosids</taxon>
        <taxon>fabids</taxon>
        <taxon>Fagales</taxon>
        <taxon>Fagaceae</taxon>
        <taxon>Quercus</taxon>
    </lineage>
</organism>
<evidence type="ECO:0000313" key="8">
    <source>
        <dbReference type="Proteomes" id="UP000594261"/>
    </source>
</evidence>
<name>A0A7N2MBR3_QUELO</name>
<keyword evidence="4" id="KW-0460">Magnesium</keyword>
<keyword evidence="2" id="KW-0479">Metal-binding</keyword>
<proteinExistence type="predicted"/>
<dbReference type="InterPro" id="IPR023214">
    <property type="entry name" value="HAD_sf"/>
</dbReference>
<accession>A0A7N2MBR3</accession>
<evidence type="ECO:0000256" key="4">
    <source>
        <dbReference type="ARBA" id="ARBA00022842"/>
    </source>
</evidence>
<evidence type="ECO:0000259" key="6">
    <source>
        <dbReference type="Pfam" id="PF00596"/>
    </source>
</evidence>
<evidence type="ECO:0000256" key="5">
    <source>
        <dbReference type="ARBA" id="ARBA00023167"/>
    </source>
</evidence>
<dbReference type="PANTHER" id="PTHR20371:SF1">
    <property type="entry name" value="ENOLASE-PHOSPHATASE E1"/>
    <property type="match status" value="1"/>
</dbReference>
<dbReference type="InterPro" id="IPR036412">
    <property type="entry name" value="HAD-like_sf"/>
</dbReference>
<reference evidence="7" key="2">
    <citation type="submission" date="2021-01" db="UniProtKB">
        <authorList>
            <consortium name="EnsemblPlants"/>
        </authorList>
    </citation>
    <scope>IDENTIFICATION</scope>
</reference>
<evidence type="ECO:0000256" key="3">
    <source>
        <dbReference type="ARBA" id="ARBA00022801"/>
    </source>
</evidence>
<dbReference type="PANTHER" id="PTHR20371">
    <property type="entry name" value="ENOLASE-PHOSPHATASE E1"/>
    <property type="match status" value="1"/>
</dbReference>
<dbReference type="SFLD" id="SFLDS00003">
    <property type="entry name" value="Haloacid_Dehalogenase"/>
    <property type="match status" value="1"/>
</dbReference>
<feature type="domain" description="Class II aldolase/adducin N-terminal" evidence="6">
    <location>
        <begin position="9"/>
        <end position="115"/>
    </location>
</feature>
<dbReference type="GO" id="GO:0019509">
    <property type="term" value="P:L-methionine salvage from methylthioadenosine"/>
    <property type="evidence" value="ECO:0007669"/>
    <property type="project" value="InterPro"/>
</dbReference>
<dbReference type="GO" id="GO:0000287">
    <property type="term" value="F:magnesium ion binding"/>
    <property type="evidence" value="ECO:0007669"/>
    <property type="project" value="InterPro"/>
</dbReference>
<dbReference type="AlphaFoldDB" id="A0A7N2MBR3"/>
<dbReference type="FunFam" id="1.10.720.60:FF:000001">
    <property type="entry name" value="Probable bifunctional methylthioribulose-1-phosphate dehydratase/enolase-phosphatase E1"/>
    <property type="match status" value="1"/>
</dbReference>
<dbReference type="InParanoid" id="A0A7N2MBR3"/>
<dbReference type="SUPFAM" id="SSF56784">
    <property type="entry name" value="HAD-like"/>
    <property type="match status" value="1"/>
</dbReference>
<evidence type="ECO:0000313" key="7">
    <source>
        <dbReference type="EnsemblPlants" id="QL08p039561:mrna"/>
    </source>
</evidence>
<dbReference type="SUPFAM" id="SSF53639">
    <property type="entry name" value="AraD/HMP-PK domain-like"/>
    <property type="match status" value="1"/>
</dbReference>